<dbReference type="SMART" id="SM00562">
    <property type="entry name" value="NDK"/>
    <property type="match status" value="1"/>
</dbReference>
<dbReference type="InterPro" id="IPR023005">
    <property type="entry name" value="Nucleoside_diP_kinase_AS"/>
</dbReference>
<dbReference type="PANTHER" id="PTHR11349">
    <property type="entry name" value="NUCLEOSIDE DIPHOSPHATE KINASE"/>
    <property type="match status" value="1"/>
</dbReference>
<protein>
    <recommendedName>
        <fullName evidence="4 12">Nucleoside diphosphate kinase</fullName>
        <shortName evidence="12">NDK</shortName>
        <shortName evidence="12">NDP kinase</shortName>
        <ecNumber evidence="3 12">2.7.4.6</ecNumber>
    </recommendedName>
    <alternativeName>
        <fullName evidence="12">Nucleoside-2-P kinase</fullName>
    </alternativeName>
</protein>
<keyword evidence="8 12" id="KW-0418">Kinase</keyword>
<dbReference type="KEGG" id="aft:BBF96_04020"/>
<comment type="catalytic activity">
    <reaction evidence="12">
        <text>a ribonucleoside 5'-diphosphate + ATP = a ribonucleoside 5'-triphosphate + ADP</text>
        <dbReference type="Rhea" id="RHEA:18113"/>
        <dbReference type="ChEBI" id="CHEBI:30616"/>
        <dbReference type="ChEBI" id="CHEBI:57930"/>
        <dbReference type="ChEBI" id="CHEBI:61557"/>
        <dbReference type="ChEBI" id="CHEBI:456216"/>
        <dbReference type="EC" id="2.7.4.6"/>
    </reaction>
</comment>
<keyword evidence="7 12" id="KW-0547">Nucleotide-binding</keyword>
<comment type="catalytic activity">
    <reaction evidence="12 15">
        <text>a 2'-deoxyribonucleoside 5'-diphosphate + ATP = a 2'-deoxyribonucleoside 5'-triphosphate + ADP</text>
        <dbReference type="Rhea" id="RHEA:44640"/>
        <dbReference type="ChEBI" id="CHEBI:30616"/>
        <dbReference type="ChEBI" id="CHEBI:61560"/>
        <dbReference type="ChEBI" id="CHEBI:73316"/>
        <dbReference type="ChEBI" id="CHEBI:456216"/>
        <dbReference type="EC" id="2.7.4.6"/>
    </reaction>
</comment>
<feature type="binding site" evidence="12 13">
    <location>
        <position position="102"/>
    </location>
    <ligand>
        <name>ATP</name>
        <dbReference type="ChEBI" id="CHEBI:30616"/>
    </ligand>
</feature>
<accession>A0A3Q9HPL5</accession>
<feature type="binding site" evidence="12 13">
    <location>
        <position position="9"/>
    </location>
    <ligand>
        <name>ATP</name>
        <dbReference type="ChEBI" id="CHEBI:30616"/>
    </ligand>
</feature>
<comment type="subcellular location">
    <subcellularLocation>
        <location evidence="12">Cytoplasm</location>
    </subcellularLocation>
</comment>
<feature type="binding site" evidence="12 13">
    <location>
        <position position="85"/>
    </location>
    <ligand>
        <name>ATP</name>
        <dbReference type="ChEBI" id="CHEBI:30616"/>
    </ligand>
</feature>
<feature type="active site" description="Pros-phosphohistidine intermediate" evidence="12 13">
    <location>
        <position position="115"/>
    </location>
</feature>
<evidence type="ECO:0000256" key="11">
    <source>
        <dbReference type="ARBA" id="ARBA00023080"/>
    </source>
</evidence>
<keyword evidence="12" id="KW-0963">Cytoplasm</keyword>
<evidence type="ECO:0000256" key="14">
    <source>
        <dbReference type="RuleBase" id="RU004011"/>
    </source>
</evidence>
<dbReference type="GO" id="GO:0006228">
    <property type="term" value="P:UTP biosynthetic process"/>
    <property type="evidence" value="ECO:0007669"/>
    <property type="project" value="UniProtKB-UniRule"/>
</dbReference>
<dbReference type="GO" id="GO:0004550">
    <property type="term" value="F:nucleoside diphosphate kinase activity"/>
    <property type="evidence" value="ECO:0007669"/>
    <property type="project" value="UniProtKB-UniRule"/>
</dbReference>
<evidence type="ECO:0000256" key="1">
    <source>
        <dbReference type="ARBA" id="ARBA00001946"/>
    </source>
</evidence>
<evidence type="ECO:0000259" key="16">
    <source>
        <dbReference type="SMART" id="SM00562"/>
    </source>
</evidence>
<dbReference type="CDD" id="cd04413">
    <property type="entry name" value="NDPk_I"/>
    <property type="match status" value="1"/>
</dbReference>
<keyword evidence="12" id="KW-0597">Phosphoprotein</keyword>
<proteinExistence type="inferred from homology"/>
<dbReference type="OrthoDB" id="9801161at2"/>
<comment type="subunit">
    <text evidence="12">Homotetramer.</text>
</comment>
<dbReference type="SUPFAM" id="SSF54919">
    <property type="entry name" value="Nucleoside diphosphate kinase, NDK"/>
    <property type="match status" value="1"/>
</dbReference>
<evidence type="ECO:0000256" key="4">
    <source>
        <dbReference type="ARBA" id="ARBA00017632"/>
    </source>
</evidence>
<feature type="binding site" evidence="12 13">
    <location>
        <position position="91"/>
    </location>
    <ligand>
        <name>ATP</name>
        <dbReference type="ChEBI" id="CHEBI:30616"/>
    </ligand>
</feature>
<keyword evidence="9 12" id="KW-0067">ATP-binding</keyword>
<dbReference type="EMBL" id="CP016379">
    <property type="protein sequence ID" value="AZR72626.1"/>
    <property type="molecule type" value="Genomic_DNA"/>
</dbReference>
<dbReference type="RefSeq" id="WP_127015956.1">
    <property type="nucleotide sequence ID" value="NZ_CP016379.1"/>
</dbReference>
<evidence type="ECO:0000256" key="5">
    <source>
        <dbReference type="ARBA" id="ARBA00022679"/>
    </source>
</evidence>
<evidence type="ECO:0000256" key="7">
    <source>
        <dbReference type="ARBA" id="ARBA00022741"/>
    </source>
</evidence>
<dbReference type="Pfam" id="PF00334">
    <property type="entry name" value="NDK"/>
    <property type="match status" value="1"/>
</dbReference>
<feature type="binding site" evidence="12 13">
    <location>
        <position position="112"/>
    </location>
    <ligand>
        <name>ATP</name>
        <dbReference type="ChEBI" id="CHEBI:30616"/>
    </ligand>
</feature>
<reference evidence="17 18" key="1">
    <citation type="submission" date="2016-07" db="EMBL/GenBank/DDBJ databases">
        <title>Genome and transcriptome analysis of iron-reducing fermentative bacteria Anoxybacter fermentans.</title>
        <authorList>
            <person name="Zeng X."/>
            <person name="Shao Z."/>
        </authorList>
    </citation>
    <scope>NUCLEOTIDE SEQUENCE [LARGE SCALE GENOMIC DNA]</scope>
    <source>
        <strain evidence="17 18">DY22613</strain>
    </source>
</reference>
<keyword evidence="11 12" id="KW-0546">Nucleotide metabolism</keyword>
<dbReference type="GO" id="GO:0006183">
    <property type="term" value="P:GTP biosynthetic process"/>
    <property type="evidence" value="ECO:0007669"/>
    <property type="project" value="UniProtKB-UniRule"/>
</dbReference>
<evidence type="ECO:0000256" key="3">
    <source>
        <dbReference type="ARBA" id="ARBA00012966"/>
    </source>
</evidence>
<dbReference type="NCBIfam" id="NF001908">
    <property type="entry name" value="PRK00668.1"/>
    <property type="match status" value="1"/>
</dbReference>
<evidence type="ECO:0000256" key="15">
    <source>
        <dbReference type="RuleBase" id="RU004013"/>
    </source>
</evidence>
<dbReference type="InterPro" id="IPR001564">
    <property type="entry name" value="Nucleoside_diP_kinase"/>
</dbReference>
<comment type="cofactor">
    <cofactor evidence="1 12">
        <name>Mg(2+)</name>
        <dbReference type="ChEBI" id="CHEBI:18420"/>
    </cofactor>
</comment>
<evidence type="ECO:0000313" key="18">
    <source>
        <dbReference type="Proteomes" id="UP000267250"/>
    </source>
</evidence>
<feature type="domain" description="Nucleoside diphosphate kinase-like" evidence="16">
    <location>
        <begin position="1"/>
        <end position="138"/>
    </location>
</feature>
<name>A0A3Q9HPL5_9FIRM</name>
<dbReference type="GO" id="GO:0005524">
    <property type="term" value="F:ATP binding"/>
    <property type="evidence" value="ECO:0007669"/>
    <property type="project" value="UniProtKB-UniRule"/>
</dbReference>
<dbReference type="GO" id="GO:0006241">
    <property type="term" value="P:CTP biosynthetic process"/>
    <property type="evidence" value="ECO:0007669"/>
    <property type="project" value="UniProtKB-UniRule"/>
</dbReference>
<keyword evidence="6 12" id="KW-0479">Metal-binding</keyword>
<evidence type="ECO:0000256" key="6">
    <source>
        <dbReference type="ARBA" id="ARBA00022723"/>
    </source>
</evidence>
<evidence type="ECO:0000256" key="13">
    <source>
        <dbReference type="PROSITE-ProRule" id="PRU00706"/>
    </source>
</evidence>
<keyword evidence="10 12" id="KW-0460">Magnesium</keyword>
<evidence type="ECO:0000256" key="12">
    <source>
        <dbReference type="HAMAP-Rule" id="MF_00451"/>
    </source>
</evidence>
<dbReference type="HAMAP" id="MF_00451">
    <property type="entry name" value="NDP_kinase"/>
    <property type="match status" value="1"/>
</dbReference>
<dbReference type="GO" id="GO:0046872">
    <property type="term" value="F:metal ion binding"/>
    <property type="evidence" value="ECO:0007669"/>
    <property type="project" value="UniProtKB-KW"/>
</dbReference>
<dbReference type="PRINTS" id="PR01243">
    <property type="entry name" value="NUCDPKINASE"/>
</dbReference>
<dbReference type="Proteomes" id="UP000267250">
    <property type="component" value="Chromosome"/>
</dbReference>
<dbReference type="EC" id="2.7.4.6" evidence="3 12"/>
<evidence type="ECO:0000256" key="10">
    <source>
        <dbReference type="ARBA" id="ARBA00022842"/>
    </source>
</evidence>
<feature type="binding site" evidence="12 13">
    <location>
        <position position="57"/>
    </location>
    <ligand>
        <name>ATP</name>
        <dbReference type="ChEBI" id="CHEBI:30616"/>
    </ligand>
</feature>
<dbReference type="Gene3D" id="3.30.70.141">
    <property type="entry name" value="Nucleoside diphosphate kinase-like domain"/>
    <property type="match status" value="1"/>
</dbReference>
<dbReference type="InterPro" id="IPR034907">
    <property type="entry name" value="NDK-like_dom"/>
</dbReference>
<dbReference type="AlphaFoldDB" id="A0A3Q9HPL5"/>
<comment type="function">
    <text evidence="12">Major role in the synthesis of nucleoside triphosphates other than ATP. The ATP gamma phosphate is transferred to the NDP beta phosphate via a ping-pong mechanism, using a phosphorylated active-site intermediate.</text>
</comment>
<evidence type="ECO:0000256" key="2">
    <source>
        <dbReference type="ARBA" id="ARBA00008142"/>
    </source>
</evidence>
<evidence type="ECO:0000256" key="8">
    <source>
        <dbReference type="ARBA" id="ARBA00022777"/>
    </source>
</evidence>
<keyword evidence="18" id="KW-1185">Reference proteome</keyword>
<evidence type="ECO:0000256" key="9">
    <source>
        <dbReference type="ARBA" id="ARBA00022840"/>
    </source>
</evidence>
<evidence type="ECO:0000313" key="17">
    <source>
        <dbReference type="EMBL" id="AZR72626.1"/>
    </source>
</evidence>
<organism evidence="17 18">
    <name type="scientific">Anoxybacter fermentans</name>
    <dbReference type="NCBI Taxonomy" id="1323375"/>
    <lineage>
        <taxon>Bacteria</taxon>
        <taxon>Bacillati</taxon>
        <taxon>Bacillota</taxon>
        <taxon>Clostridia</taxon>
        <taxon>Halanaerobiales</taxon>
        <taxon>Anoxybacter</taxon>
    </lineage>
</organism>
<dbReference type="PROSITE" id="PS51374">
    <property type="entry name" value="NDPK_LIKE"/>
    <property type="match status" value="1"/>
</dbReference>
<dbReference type="InterPro" id="IPR036850">
    <property type="entry name" value="NDK-like_dom_sf"/>
</dbReference>
<dbReference type="PROSITE" id="PS00469">
    <property type="entry name" value="NDPK"/>
    <property type="match status" value="1"/>
</dbReference>
<dbReference type="FunFam" id="3.30.70.141:FF:000003">
    <property type="entry name" value="Nucleoside diphosphate kinase"/>
    <property type="match status" value="1"/>
</dbReference>
<gene>
    <name evidence="12" type="primary">ndk</name>
    <name evidence="17" type="ORF">BBF96_04020</name>
</gene>
<dbReference type="GO" id="GO:0005737">
    <property type="term" value="C:cytoplasm"/>
    <property type="evidence" value="ECO:0007669"/>
    <property type="project" value="UniProtKB-SubCell"/>
</dbReference>
<sequence>MERTFAMIKPDGVQRGLISDILKRYESKGLKIVAMKLMQISEEMARKHYAKHLNKDFFPELIRFITSGPVVALVLEGDNAIEVVRKLNGETNPQKASLGTIRGDFGISKTKNIVHGSDSKESAEREIQLFFSESEILSYERAIDEWL</sequence>
<comment type="similarity">
    <text evidence="2 12 13 14">Belongs to the NDK family.</text>
</comment>
<keyword evidence="5 12" id="KW-0808">Transferase</keyword>